<dbReference type="InterPro" id="IPR016024">
    <property type="entry name" value="ARM-type_fold"/>
</dbReference>
<reference evidence="2" key="1">
    <citation type="submission" date="2017-01" db="EMBL/GenBank/DDBJ databases">
        <authorList>
            <person name="Varghese N."/>
            <person name="Submissions S."/>
        </authorList>
    </citation>
    <scope>NUCLEOTIDE SEQUENCE [LARGE SCALE GENOMIC DNA]</scope>
    <source>
        <strain evidence="2">DSM 21054</strain>
    </source>
</reference>
<dbReference type="Proteomes" id="UP000186917">
    <property type="component" value="Unassembled WGS sequence"/>
</dbReference>
<name>A0A173MEP7_9BACT</name>
<dbReference type="Gene3D" id="1.25.10.10">
    <property type="entry name" value="Leucine-rich Repeat Variant"/>
    <property type="match status" value="1"/>
</dbReference>
<accession>A0A173MEP7</accession>
<evidence type="ECO:0000313" key="2">
    <source>
        <dbReference type="Proteomes" id="UP000186917"/>
    </source>
</evidence>
<dbReference type="RefSeq" id="WP_076380596.1">
    <property type="nucleotide sequence ID" value="NZ_AP017422.1"/>
</dbReference>
<dbReference type="STRING" id="477680.SAMN05421788_106140"/>
<organism evidence="1 2">
    <name type="scientific">Filimonas lacunae</name>
    <dbReference type="NCBI Taxonomy" id="477680"/>
    <lineage>
        <taxon>Bacteria</taxon>
        <taxon>Pseudomonadati</taxon>
        <taxon>Bacteroidota</taxon>
        <taxon>Chitinophagia</taxon>
        <taxon>Chitinophagales</taxon>
        <taxon>Chitinophagaceae</taxon>
        <taxon>Filimonas</taxon>
    </lineage>
</organism>
<dbReference type="InterPro" id="IPR011989">
    <property type="entry name" value="ARM-like"/>
</dbReference>
<dbReference type="KEGG" id="fln:FLA_2087"/>
<dbReference type="OrthoDB" id="667893at2"/>
<keyword evidence="2" id="KW-1185">Reference proteome</keyword>
<protein>
    <recommendedName>
        <fullName evidence="3">HEAT repeat-containing protein</fullName>
    </recommendedName>
</protein>
<evidence type="ECO:0000313" key="1">
    <source>
        <dbReference type="EMBL" id="SIT24532.1"/>
    </source>
</evidence>
<evidence type="ECO:0008006" key="3">
    <source>
        <dbReference type="Google" id="ProtNLM"/>
    </source>
</evidence>
<sequence length="179" mass="19717">MSYKALAASILANSVFSKEASRAVATKAASSAQQFALLMQCFLSEDSRLIQRSAWCVSQAARLAPDLIKPYIPQLVQQLQRPDASGTVIRNCARILEETEIPEAFHGPVMNTCFQLVTTPGTAVAIKAFSLTILYNLSSGYPDILPELQLIIEEQWETETAAFRSRGKKILAGIQKQKR</sequence>
<dbReference type="EMBL" id="FTOR01000006">
    <property type="protein sequence ID" value="SIT24532.1"/>
    <property type="molecule type" value="Genomic_DNA"/>
</dbReference>
<gene>
    <name evidence="1" type="ORF">SAMN05421788_106140</name>
</gene>
<dbReference type="SUPFAM" id="SSF48371">
    <property type="entry name" value="ARM repeat"/>
    <property type="match status" value="1"/>
</dbReference>
<dbReference type="AlphaFoldDB" id="A0A173MEP7"/>
<proteinExistence type="predicted"/>